<dbReference type="NCBIfam" id="NF041471">
    <property type="entry name" value="phage_reg_YmfL"/>
    <property type="match status" value="1"/>
</dbReference>
<proteinExistence type="predicted"/>
<keyword evidence="2" id="KW-1185">Reference proteome</keyword>
<dbReference type="PATRIC" id="fig|1354272.4.peg.3871"/>
<dbReference type="EMBL" id="LXEW01000053">
    <property type="protein sequence ID" value="OAT46982.1"/>
    <property type="molecule type" value="Genomic_DNA"/>
</dbReference>
<dbReference type="Pfam" id="PF06892">
    <property type="entry name" value="Phage_CP76"/>
    <property type="match status" value="1"/>
</dbReference>
<dbReference type="GO" id="GO:0003677">
    <property type="term" value="F:DNA binding"/>
    <property type="evidence" value="ECO:0007669"/>
    <property type="project" value="InterPro"/>
</dbReference>
<dbReference type="InterPro" id="IPR009679">
    <property type="entry name" value="Phage_186_CII-like"/>
</dbReference>
<dbReference type="OrthoDB" id="6492526at2"/>
<evidence type="ECO:0008006" key="3">
    <source>
        <dbReference type="Google" id="ProtNLM"/>
    </source>
</evidence>
<organism evidence="1 2">
    <name type="scientific">Providencia heimbachae ATCC 35613</name>
    <dbReference type="NCBI Taxonomy" id="1354272"/>
    <lineage>
        <taxon>Bacteria</taxon>
        <taxon>Pseudomonadati</taxon>
        <taxon>Pseudomonadota</taxon>
        <taxon>Gammaproteobacteria</taxon>
        <taxon>Enterobacterales</taxon>
        <taxon>Morganellaceae</taxon>
        <taxon>Providencia</taxon>
    </lineage>
</organism>
<sequence>MKQNWQADKQPAWLVAAIRKTISSLPGGYDEAPEWLGKKETDNPSGVTTQSLFNRLRTEGDQLFPMGWAMVLQQASGNHFIANAVAKASGGVFIPQPDIGDIDNDDINIRLMEALSAIGEYCECIKESIADGEVDDAEREKIEERLYQASARLQEHASLVYRVFCRAEKVTPQILRSEASVANNICVE</sequence>
<dbReference type="Proteomes" id="UP000078224">
    <property type="component" value="Unassembled WGS sequence"/>
</dbReference>
<accession>A0A1B7JGA4</accession>
<evidence type="ECO:0000313" key="2">
    <source>
        <dbReference type="Proteomes" id="UP000078224"/>
    </source>
</evidence>
<dbReference type="AlphaFoldDB" id="A0A1B7JGA4"/>
<protein>
    <recommendedName>
        <fullName evidence="3">DNA-binding protein</fullName>
    </recommendedName>
</protein>
<dbReference type="RefSeq" id="WP_068910287.1">
    <property type="nucleotide sequence ID" value="NZ_LXEW01000053.1"/>
</dbReference>
<dbReference type="InterPro" id="IPR048188">
    <property type="entry name" value="YmfL-like"/>
</dbReference>
<evidence type="ECO:0000313" key="1">
    <source>
        <dbReference type="EMBL" id="OAT46982.1"/>
    </source>
</evidence>
<comment type="caution">
    <text evidence="1">The sequence shown here is derived from an EMBL/GenBank/DDBJ whole genome shotgun (WGS) entry which is preliminary data.</text>
</comment>
<gene>
    <name evidence="1" type="ORF">M998_3785</name>
</gene>
<reference evidence="1 2" key="1">
    <citation type="submission" date="2016-04" db="EMBL/GenBank/DDBJ databases">
        <title>ATOL: Assembling a taxonomically balanced genome-scale reconstruction of the evolutionary history of the Enterobacteriaceae.</title>
        <authorList>
            <person name="Plunkett G.III."/>
            <person name="Neeno-Eckwall E.C."/>
            <person name="Glasner J.D."/>
            <person name="Perna N.T."/>
        </authorList>
    </citation>
    <scope>NUCLEOTIDE SEQUENCE [LARGE SCALE GENOMIC DNA]</scope>
    <source>
        <strain evidence="1 2">ATCC 35613</strain>
    </source>
</reference>
<name>A0A1B7JGA4_9GAMM</name>